<keyword evidence="4" id="KW-1185">Reference proteome</keyword>
<sequence>MNNNIFTKNKFALCFFATSGLLGLAIPATATAGVNLATPGDWETSISGSLPVFMVASDHDNSEKALRVQSGFNPANINFHVVAPKSDAGFTVSGHFQIDTHLQGSGVQDSGLFESRVANIQLSGDFGTIVAGKDFGVFNSSAIGDLGSQRGVGWLGGGADTANATGGRIGTGYVYANFNPQVKYISPSMGGLSFKVALINPEEPQDASVETGSPRIEGQVNYKMGTGNGSLELWSGVFQQSVDVMVGEDTFGYNMQGIDVGGHIDIASFGLTVSYTDTTGIGADGLYGGSIHDADVDGTQWYVEADYVFGKNTVGVSYGEGSQDARAADSTKGLVAVGDVDNQLTMLFVNHQMTPQLRLIGELQDYQSTVQNDYTAIVVGFQFDF</sequence>
<dbReference type="Proteomes" id="UP000011864">
    <property type="component" value="Chromosome"/>
</dbReference>
<dbReference type="eggNOG" id="COG3203">
    <property type="taxonomic scope" value="Bacteria"/>
</dbReference>
<dbReference type="GO" id="GO:0016020">
    <property type="term" value="C:membrane"/>
    <property type="evidence" value="ECO:0007669"/>
    <property type="project" value="InterPro"/>
</dbReference>
<protein>
    <recommendedName>
        <fullName evidence="2">Porin domain-containing protein</fullName>
    </recommendedName>
</protein>
<dbReference type="AlphaFoldDB" id="K6ZLZ3"/>
<dbReference type="Gene3D" id="2.40.160.10">
    <property type="entry name" value="Porin"/>
    <property type="match status" value="1"/>
</dbReference>
<dbReference type="InterPro" id="IPR033900">
    <property type="entry name" value="Gram_neg_porin_domain"/>
</dbReference>
<dbReference type="PATRIC" id="fig|1129794.4.peg.1136"/>
<dbReference type="InterPro" id="IPR023614">
    <property type="entry name" value="Porin_dom_sf"/>
</dbReference>
<dbReference type="GO" id="GO:0015288">
    <property type="term" value="F:porin activity"/>
    <property type="evidence" value="ECO:0007669"/>
    <property type="project" value="InterPro"/>
</dbReference>
<name>K6ZLZ3_9ALTE</name>
<reference evidence="3 4" key="1">
    <citation type="journal article" date="2013" name="Genome Announc.">
        <title>Complete Genome Sequence of Glaciecola psychrophila Strain 170T.</title>
        <authorList>
            <person name="Yin J."/>
            <person name="Chen J."/>
            <person name="Liu G."/>
            <person name="Yu Y."/>
            <person name="Song L."/>
            <person name="Wang X."/>
            <person name="Qu X."/>
        </authorList>
    </citation>
    <scope>NUCLEOTIDE SEQUENCE [LARGE SCALE GENOMIC DNA]</scope>
    <source>
        <strain evidence="3 4">170</strain>
    </source>
</reference>
<feature type="signal peptide" evidence="1">
    <location>
        <begin position="1"/>
        <end position="32"/>
    </location>
</feature>
<dbReference type="HOGENOM" id="CLU_032382_1_0_6"/>
<dbReference type="EMBL" id="CP003837">
    <property type="protein sequence ID" value="AGH43255.1"/>
    <property type="molecule type" value="Genomic_DNA"/>
</dbReference>
<gene>
    <name evidence="3" type="ORF">C427_1146</name>
</gene>
<feature type="chain" id="PRO_5003898492" description="Porin domain-containing protein" evidence="1">
    <location>
        <begin position="33"/>
        <end position="385"/>
    </location>
</feature>
<dbReference type="OrthoDB" id="8735103at2"/>
<keyword evidence="1" id="KW-0732">Signal</keyword>
<dbReference type="Pfam" id="PF13609">
    <property type="entry name" value="Porin_4"/>
    <property type="match status" value="1"/>
</dbReference>
<evidence type="ECO:0000259" key="2">
    <source>
        <dbReference type="Pfam" id="PF13609"/>
    </source>
</evidence>
<dbReference type="STRING" id="1129794.C427_1146"/>
<organism evidence="3 4">
    <name type="scientific">Paraglaciecola psychrophila 170</name>
    <dbReference type="NCBI Taxonomy" id="1129794"/>
    <lineage>
        <taxon>Bacteria</taxon>
        <taxon>Pseudomonadati</taxon>
        <taxon>Pseudomonadota</taxon>
        <taxon>Gammaproteobacteria</taxon>
        <taxon>Alteromonadales</taxon>
        <taxon>Alteromonadaceae</taxon>
        <taxon>Paraglaciecola</taxon>
    </lineage>
</organism>
<dbReference type="KEGG" id="gps:C427_1146"/>
<feature type="domain" description="Porin" evidence="2">
    <location>
        <begin position="28"/>
        <end position="367"/>
    </location>
</feature>
<dbReference type="SUPFAM" id="SSF56935">
    <property type="entry name" value="Porins"/>
    <property type="match status" value="1"/>
</dbReference>
<dbReference type="RefSeq" id="WP_007636854.1">
    <property type="nucleotide sequence ID" value="NC_020514.1"/>
</dbReference>
<accession>K6ZLZ3</accession>
<evidence type="ECO:0000256" key="1">
    <source>
        <dbReference type="SAM" id="SignalP"/>
    </source>
</evidence>
<evidence type="ECO:0000313" key="4">
    <source>
        <dbReference type="Proteomes" id="UP000011864"/>
    </source>
</evidence>
<evidence type="ECO:0000313" key="3">
    <source>
        <dbReference type="EMBL" id="AGH43255.1"/>
    </source>
</evidence>
<proteinExistence type="predicted"/>